<keyword evidence="5" id="KW-1185">Reference proteome</keyword>
<accession>A0ABT7JD20</accession>
<dbReference type="Proteomes" id="UP001302059">
    <property type="component" value="Unassembled WGS sequence"/>
</dbReference>
<gene>
    <name evidence="4" type="ORF">QOL99_02105</name>
</gene>
<evidence type="ECO:0000256" key="2">
    <source>
        <dbReference type="PROSITE-ProRule" id="PRU00703"/>
    </source>
</evidence>
<dbReference type="CDD" id="cd04584">
    <property type="entry name" value="CBS_pair_AcuB_like"/>
    <property type="match status" value="1"/>
</dbReference>
<feature type="domain" description="CBS" evidence="3">
    <location>
        <begin position="7"/>
        <end position="62"/>
    </location>
</feature>
<evidence type="ECO:0000256" key="1">
    <source>
        <dbReference type="ARBA" id="ARBA00023122"/>
    </source>
</evidence>
<dbReference type="Pfam" id="PF00571">
    <property type="entry name" value="CBS"/>
    <property type="match status" value="2"/>
</dbReference>
<evidence type="ECO:0000259" key="3">
    <source>
        <dbReference type="PROSITE" id="PS51371"/>
    </source>
</evidence>
<dbReference type="PANTHER" id="PTHR43080:SF2">
    <property type="entry name" value="CBS DOMAIN-CONTAINING PROTEIN"/>
    <property type="match status" value="1"/>
</dbReference>
<dbReference type="InterPro" id="IPR000644">
    <property type="entry name" value="CBS_dom"/>
</dbReference>
<reference evidence="4 5" key="1">
    <citation type="submission" date="2023-05" db="EMBL/GenBank/DDBJ databases">
        <authorList>
            <person name="Gao F."/>
        </authorList>
    </citation>
    <scope>NUCLEOTIDE SEQUENCE [LARGE SCALE GENOMIC DNA]</scope>
    <source>
        <strain evidence="4 5">MIMF12</strain>
    </source>
</reference>
<protein>
    <submittedName>
        <fullName evidence="4">CBS domain-containing protein</fullName>
    </submittedName>
</protein>
<dbReference type="PROSITE" id="PS51371">
    <property type="entry name" value="CBS"/>
    <property type="match status" value="2"/>
</dbReference>
<dbReference type="SMART" id="SM00116">
    <property type="entry name" value="CBS"/>
    <property type="match status" value="2"/>
</dbReference>
<proteinExistence type="predicted"/>
<dbReference type="EMBL" id="JASNGB010000008">
    <property type="protein sequence ID" value="MDL2342936.1"/>
    <property type="molecule type" value="Genomic_DNA"/>
</dbReference>
<dbReference type="InterPro" id="IPR051257">
    <property type="entry name" value="Diverse_CBS-Domain"/>
</dbReference>
<dbReference type="Gene3D" id="3.10.580.10">
    <property type="entry name" value="CBS-domain"/>
    <property type="match status" value="2"/>
</dbReference>
<evidence type="ECO:0000313" key="5">
    <source>
        <dbReference type="Proteomes" id="UP001302059"/>
    </source>
</evidence>
<dbReference type="InterPro" id="IPR046342">
    <property type="entry name" value="CBS_dom_sf"/>
</dbReference>
<name>A0ABT7JD20_9DEIO</name>
<dbReference type="RefSeq" id="WP_285520965.1">
    <property type="nucleotide sequence ID" value="NZ_JASNGB010000008.1"/>
</dbReference>
<comment type="caution">
    <text evidence="4">The sequence shown here is derived from an EMBL/GenBank/DDBJ whole genome shotgun (WGS) entry which is preliminary data.</text>
</comment>
<feature type="domain" description="CBS" evidence="3">
    <location>
        <begin position="81"/>
        <end position="137"/>
    </location>
</feature>
<evidence type="ECO:0000313" key="4">
    <source>
        <dbReference type="EMBL" id="MDL2342936.1"/>
    </source>
</evidence>
<keyword evidence="1 2" id="KW-0129">CBS domain</keyword>
<sequence length="146" mass="15621">MLVSELMAHPPVCAAPDLSVPDAAHLLRQHGIRRLPVVDGGALVGIVTDRDLRETMPGRVTTLSMWEATTQLAGIRVSDVMRRSVITTSPGADARDVARTLLERRIGGMPVVGERGEVVGMVTVTDLLRDYAGNAPTPPHSQEQPA</sequence>
<dbReference type="PANTHER" id="PTHR43080">
    <property type="entry name" value="CBS DOMAIN-CONTAINING PROTEIN CBSX3, MITOCHONDRIAL"/>
    <property type="match status" value="1"/>
</dbReference>
<dbReference type="SUPFAM" id="SSF54631">
    <property type="entry name" value="CBS-domain pair"/>
    <property type="match status" value="1"/>
</dbReference>
<organism evidence="4 5">
    <name type="scientific">Deinococcus rhizophilus</name>
    <dbReference type="NCBI Taxonomy" id="3049544"/>
    <lineage>
        <taxon>Bacteria</taxon>
        <taxon>Thermotogati</taxon>
        <taxon>Deinococcota</taxon>
        <taxon>Deinococci</taxon>
        <taxon>Deinococcales</taxon>
        <taxon>Deinococcaceae</taxon>
        <taxon>Deinococcus</taxon>
    </lineage>
</organism>